<dbReference type="PROSITE" id="PS51257">
    <property type="entry name" value="PROKAR_LIPOPROTEIN"/>
    <property type="match status" value="1"/>
</dbReference>
<dbReference type="GO" id="GO:0043165">
    <property type="term" value="P:Gram-negative-bacterium-type cell outer membrane assembly"/>
    <property type="evidence" value="ECO:0007669"/>
    <property type="project" value="UniProtKB-UniRule"/>
</dbReference>
<feature type="chain" id="PRO_5015791112" description="Outer membrane protein assembly factor BamE" evidence="5">
    <location>
        <begin position="23"/>
        <end position="165"/>
    </location>
</feature>
<evidence type="ECO:0000259" key="6">
    <source>
        <dbReference type="Pfam" id="PF04355"/>
    </source>
</evidence>
<dbReference type="OrthoDB" id="9808250at2"/>
<feature type="domain" description="Outer membrane protein assembly factor BamE" evidence="6">
    <location>
        <begin position="49"/>
        <end position="118"/>
    </location>
</feature>
<protein>
    <recommendedName>
        <fullName evidence="4">Outer membrane protein assembly factor BamE</fullName>
    </recommendedName>
</protein>
<evidence type="ECO:0000256" key="3">
    <source>
        <dbReference type="ARBA" id="ARBA00023237"/>
    </source>
</evidence>
<dbReference type="InterPro" id="IPR037873">
    <property type="entry name" value="BamE-like"/>
</dbReference>
<dbReference type="GO" id="GO:0030674">
    <property type="term" value="F:protein-macromolecule adaptor activity"/>
    <property type="evidence" value="ECO:0007669"/>
    <property type="project" value="TreeGrafter"/>
</dbReference>
<evidence type="ECO:0000256" key="1">
    <source>
        <dbReference type="ARBA" id="ARBA00022729"/>
    </source>
</evidence>
<keyword evidence="2 4" id="KW-0472">Membrane</keyword>
<dbReference type="GO" id="GO:0051205">
    <property type="term" value="P:protein insertion into membrane"/>
    <property type="evidence" value="ECO:0007669"/>
    <property type="project" value="UniProtKB-UniRule"/>
</dbReference>
<keyword evidence="3 4" id="KW-0998">Cell outer membrane</keyword>
<dbReference type="Gene3D" id="3.30.1450.10">
    <property type="match status" value="1"/>
</dbReference>
<comment type="similarity">
    <text evidence="4">Belongs to the BamE family.</text>
</comment>
<dbReference type="PANTHER" id="PTHR37482">
    <property type="entry name" value="OUTER MEMBRANE PROTEIN ASSEMBLY FACTOR BAME"/>
    <property type="match status" value="1"/>
</dbReference>
<dbReference type="RefSeq" id="WP_105072695.1">
    <property type="nucleotide sequence ID" value="NZ_PPGH01000013.1"/>
</dbReference>
<reference evidence="7 8" key="1">
    <citation type="submission" date="2018-01" db="EMBL/GenBank/DDBJ databases">
        <title>The complete genome sequence of Chromatium okenii LaCa, a purple sulfur bacterium with a turbulent life.</title>
        <authorList>
            <person name="Luedin S.M."/>
            <person name="Liechti N."/>
            <person name="Storelli N."/>
            <person name="Danza F."/>
            <person name="Wittwer M."/>
            <person name="Pothier J.F."/>
            <person name="Tonolla M.A."/>
        </authorList>
    </citation>
    <scope>NUCLEOTIDE SEQUENCE [LARGE SCALE GENOMIC DNA]</scope>
    <source>
        <strain evidence="7 8">LaCa</strain>
    </source>
</reference>
<gene>
    <name evidence="4" type="primary">bamE</name>
    <name evidence="7" type="ORF">CXB77_02545</name>
</gene>
<evidence type="ECO:0000313" key="7">
    <source>
        <dbReference type="EMBL" id="PQJ97413.1"/>
    </source>
</evidence>
<keyword evidence="7" id="KW-0946">Virion</keyword>
<organism evidence="7 8">
    <name type="scientific">Chromatium okenii</name>
    <dbReference type="NCBI Taxonomy" id="61644"/>
    <lineage>
        <taxon>Bacteria</taxon>
        <taxon>Pseudomonadati</taxon>
        <taxon>Pseudomonadota</taxon>
        <taxon>Gammaproteobacteria</taxon>
        <taxon>Chromatiales</taxon>
        <taxon>Chromatiaceae</taxon>
        <taxon>Chromatium</taxon>
    </lineage>
</organism>
<dbReference type="AlphaFoldDB" id="A0A2S7XV72"/>
<proteinExistence type="inferred from homology"/>
<evidence type="ECO:0000256" key="5">
    <source>
        <dbReference type="SAM" id="SignalP"/>
    </source>
</evidence>
<comment type="subcellular location">
    <subcellularLocation>
        <location evidence="4">Cell outer membrane</location>
        <topology evidence="4">Lipid-anchor</topology>
    </subcellularLocation>
</comment>
<dbReference type="Proteomes" id="UP000239936">
    <property type="component" value="Unassembled WGS sequence"/>
</dbReference>
<dbReference type="EMBL" id="PPGH01000013">
    <property type="protein sequence ID" value="PQJ97413.1"/>
    <property type="molecule type" value="Genomic_DNA"/>
</dbReference>
<evidence type="ECO:0000256" key="2">
    <source>
        <dbReference type="ARBA" id="ARBA00023136"/>
    </source>
</evidence>
<sequence length="165" mass="18542">MQQIFRLLVTGALVIFFSAGCAQEQKPADYQGSVLESLPFVYKMTVQQGNILTEEMVDSLTLGMNKRQVNFLLGTPLLTDFFHQDRWDYAYSIQRGHQAPEKHSLTLYFKDDALVRIEGDLKPNAQRAAAHANEVKDSVVTVPDYQAQQGLITRGLKAIGLEPKQ</sequence>
<name>A0A2S7XV72_9GAMM</name>
<keyword evidence="1 4" id="KW-0732">Signal</keyword>
<keyword evidence="4" id="KW-0449">Lipoprotein</keyword>
<dbReference type="InterPro" id="IPR026592">
    <property type="entry name" value="BamE"/>
</dbReference>
<comment type="caution">
    <text evidence="7">The sequence shown here is derived from an EMBL/GenBank/DDBJ whole genome shotgun (WGS) entry which is preliminary data.</text>
</comment>
<feature type="signal peptide" evidence="5">
    <location>
        <begin position="1"/>
        <end position="22"/>
    </location>
</feature>
<dbReference type="InterPro" id="IPR007450">
    <property type="entry name" value="BamE_dom"/>
</dbReference>
<dbReference type="GO" id="GO:1990063">
    <property type="term" value="C:Bam protein complex"/>
    <property type="evidence" value="ECO:0007669"/>
    <property type="project" value="TreeGrafter"/>
</dbReference>
<comment type="function">
    <text evidence="4">Part of the outer membrane protein assembly complex, which is involved in assembly and insertion of beta-barrel proteins into the outer membrane.</text>
</comment>
<comment type="subunit">
    <text evidence="4">Part of the Bam complex.</text>
</comment>
<keyword evidence="7" id="KW-0261">Viral envelope protein</keyword>
<evidence type="ECO:0000256" key="4">
    <source>
        <dbReference type="HAMAP-Rule" id="MF_00925"/>
    </source>
</evidence>
<keyword evidence="4" id="KW-0564">Palmitate</keyword>
<evidence type="ECO:0000313" key="8">
    <source>
        <dbReference type="Proteomes" id="UP000239936"/>
    </source>
</evidence>
<keyword evidence="8" id="KW-1185">Reference proteome</keyword>
<accession>A0A2S7XV72</accession>
<dbReference type="Pfam" id="PF04355">
    <property type="entry name" value="BamE"/>
    <property type="match status" value="1"/>
</dbReference>
<dbReference type="HAMAP" id="MF_00925">
    <property type="entry name" value="OM_assembly_BamE"/>
    <property type="match status" value="1"/>
</dbReference>
<dbReference type="PANTHER" id="PTHR37482:SF1">
    <property type="entry name" value="OUTER MEMBRANE PROTEIN ASSEMBLY FACTOR BAME"/>
    <property type="match status" value="1"/>
</dbReference>